<dbReference type="PROSITE" id="PS51257">
    <property type="entry name" value="PROKAR_LIPOPROTEIN"/>
    <property type="match status" value="1"/>
</dbReference>
<protein>
    <submittedName>
        <fullName evidence="4">Lytic transglycosylase catalytic</fullName>
    </submittedName>
</protein>
<dbReference type="Gene3D" id="1.10.530.10">
    <property type="match status" value="1"/>
</dbReference>
<dbReference type="InterPro" id="IPR008258">
    <property type="entry name" value="Transglycosylase_SLT_dom_1"/>
</dbReference>
<comment type="similarity">
    <text evidence="1">Belongs to the transglycosylase Slt family.</text>
</comment>
<dbReference type="SMART" id="SM00257">
    <property type="entry name" value="LysM"/>
    <property type="match status" value="1"/>
</dbReference>
<evidence type="ECO:0000313" key="4">
    <source>
        <dbReference type="EMBL" id="EIJ34113.1"/>
    </source>
</evidence>
<dbReference type="GO" id="GO:0016020">
    <property type="term" value="C:membrane"/>
    <property type="evidence" value="ECO:0007669"/>
    <property type="project" value="InterPro"/>
</dbReference>
<dbReference type="Gene3D" id="3.10.350.10">
    <property type="entry name" value="LysM domain"/>
    <property type="match status" value="1"/>
</dbReference>
<evidence type="ECO:0000259" key="3">
    <source>
        <dbReference type="PROSITE" id="PS51782"/>
    </source>
</evidence>
<dbReference type="InterPro" id="IPR000189">
    <property type="entry name" value="Transglyc_AS"/>
</dbReference>
<dbReference type="PROSITE" id="PS00922">
    <property type="entry name" value="TRANSGLYCOSYLASE"/>
    <property type="match status" value="1"/>
</dbReference>
<dbReference type="GO" id="GO:0008933">
    <property type="term" value="F:peptidoglycan lytic transglycosylase activity"/>
    <property type="evidence" value="ECO:0007669"/>
    <property type="project" value="InterPro"/>
</dbReference>
<dbReference type="Pfam" id="PF01464">
    <property type="entry name" value="SLT"/>
    <property type="match status" value="1"/>
</dbReference>
<dbReference type="EMBL" id="JH651384">
    <property type="protein sequence ID" value="EIJ34113.1"/>
    <property type="molecule type" value="Genomic_DNA"/>
</dbReference>
<organism evidence="4 5">
    <name type="scientific">Thiothrix nivea (strain ATCC 35100 / DSM 5205 / JP2)</name>
    <dbReference type="NCBI Taxonomy" id="870187"/>
    <lineage>
        <taxon>Bacteria</taxon>
        <taxon>Pseudomonadati</taxon>
        <taxon>Pseudomonadota</taxon>
        <taxon>Gammaproteobacteria</taxon>
        <taxon>Thiotrichales</taxon>
        <taxon>Thiotrichaceae</taxon>
        <taxon>Thiothrix</taxon>
    </lineage>
</organism>
<evidence type="ECO:0000256" key="2">
    <source>
        <dbReference type="SAM" id="MobiDB-lite"/>
    </source>
</evidence>
<dbReference type="InterPro" id="IPR018392">
    <property type="entry name" value="LysM"/>
</dbReference>
<dbReference type="OrthoDB" id="9815002at2"/>
<dbReference type="SUPFAM" id="SSF53955">
    <property type="entry name" value="Lysozyme-like"/>
    <property type="match status" value="1"/>
</dbReference>
<dbReference type="Proteomes" id="UP000005317">
    <property type="component" value="Unassembled WGS sequence"/>
</dbReference>
<accession>A0A656HCM4</accession>
<dbReference type="CDD" id="cd16894">
    <property type="entry name" value="MltD-like"/>
    <property type="match status" value="1"/>
</dbReference>
<keyword evidence="5" id="KW-1185">Reference proteome</keyword>
<dbReference type="PROSITE" id="PS51782">
    <property type="entry name" value="LYSM"/>
    <property type="match status" value="1"/>
</dbReference>
<feature type="region of interest" description="Disordered" evidence="2">
    <location>
        <begin position="26"/>
        <end position="45"/>
    </location>
</feature>
<dbReference type="CDD" id="cd00118">
    <property type="entry name" value="LysM"/>
    <property type="match status" value="1"/>
</dbReference>
<dbReference type="Pfam" id="PF01476">
    <property type="entry name" value="LysM"/>
    <property type="match status" value="1"/>
</dbReference>
<evidence type="ECO:0000313" key="5">
    <source>
        <dbReference type="Proteomes" id="UP000005317"/>
    </source>
</evidence>
<dbReference type="PANTHER" id="PTHR37423:SF2">
    <property type="entry name" value="MEMBRANE-BOUND LYTIC MUREIN TRANSGLYCOSYLASE C"/>
    <property type="match status" value="1"/>
</dbReference>
<name>A0A656HCM4_THINJ</name>
<feature type="compositionally biased region" description="Polar residues" evidence="2">
    <location>
        <begin position="26"/>
        <end position="40"/>
    </location>
</feature>
<dbReference type="GO" id="GO:0000270">
    <property type="term" value="P:peptidoglycan metabolic process"/>
    <property type="evidence" value="ECO:0007669"/>
    <property type="project" value="InterPro"/>
</dbReference>
<sequence precursor="true">MITISKYAFIAISVVAVFTGSGCSSTIGKPDQQTNTTGRIQHTKTSQKKAVLQKASLHGNAQANQSQRLSYNQEQKATIDEDFDTWERVFHGFQISNHYARHPQVQQFVNYYGRKPGQLNLLSERASVFLHMIVHEVERRGMPTEIALLPFVESAFDADVFSHAGAAGLWQFIPDTGRRYGLQQVKYYDARMDPFAATGAALSYLQKLNRDFNGDWLLSLAAYNCGEKRVEREIARNRAKGLPTDFWNLTNLPKETREYVPRLLAFKELISNAPRYGITLADTPNRARLAQVRINKPIDLRKTALMAGLDANHLVNLNPCFRTGITTPEYSNRIVLPRRNAQQLIQIMEALPAAANDRVYASKPSSGYNRLATTKTGKKSTQVAKAKTRTHTVRRGETLQTIAQKHGVSVQALMKQNSKRTSRILVGERLSIA</sequence>
<feature type="domain" description="LysM" evidence="3">
    <location>
        <begin position="389"/>
        <end position="432"/>
    </location>
</feature>
<dbReference type="InterPro" id="IPR023346">
    <property type="entry name" value="Lysozyme-like_dom_sf"/>
</dbReference>
<proteinExistence type="inferred from homology"/>
<gene>
    <name evidence="4" type="ORF">Thini_1510</name>
</gene>
<dbReference type="SUPFAM" id="SSF54106">
    <property type="entry name" value="LysM domain"/>
    <property type="match status" value="1"/>
</dbReference>
<reference evidence="5" key="1">
    <citation type="journal article" date="2011" name="Stand. Genomic Sci.">
        <title>Genome sequence of the filamentous, gliding Thiothrix nivea neotype strain (JP2(T)).</title>
        <authorList>
            <person name="Lapidus A."/>
            <person name="Nolan M."/>
            <person name="Lucas S."/>
            <person name="Glavina Del Rio T."/>
            <person name="Tice H."/>
            <person name="Cheng J.F."/>
            <person name="Tapia R."/>
            <person name="Han C."/>
            <person name="Goodwin L."/>
            <person name="Pitluck S."/>
            <person name="Liolios K."/>
            <person name="Pagani I."/>
            <person name="Ivanova N."/>
            <person name="Huntemann M."/>
            <person name="Mavromatis K."/>
            <person name="Mikhailova N."/>
            <person name="Pati A."/>
            <person name="Chen A."/>
            <person name="Palaniappan K."/>
            <person name="Land M."/>
            <person name="Brambilla E.M."/>
            <person name="Rohde M."/>
            <person name="Abt B."/>
            <person name="Verbarg S."/>
            <person name="Goker M."/>
            <person name="Bristow J."/>
            <person name="Eisen J.A."/>
            <person name="Markowitz V."/>
            <person name="Hugenholtz P."/>
            <person name="Kyrpides N.C."/>
            <person name="Klenk H.P."/>
            <person name="Woyke T."/>
        </authorList>
    </citation>
    <scope>NUCLEOTIDE SEQUENCE [LARGE SCALE GENOMIC DNA]</scope>
    <source>
        <strain evidence="5">ATCC 35100 / DSM 5205 / JP2</strain>
    </source>
</reference>
<evidence type="ECO:0000256" key="1">
    <source>
        <dbReference type="ARBA" id="ARBA00007734"/>
    </source>
</evidence>
<dbReference type="RefSeq" id="WP_002708055.1">
    <property type="nucleotide sequence ID" value="NZ_JH651384.1"/>
</dbReference>
<dbReference type="AlphaFoldDB" id="A0A656HCM4"/>
<dbReference type="InterPro" id="IPR036779">
    <property type="entry name" value="LysM_dom_sf"/>
</dbReference>
<dbReference type="PANTHER" id="PTHR37423">
    <property type="entry name" value="SOLUBLE LYTIC MUREIN TRANSGLYCOSYLASE-RELATED"/>
    <property type="match status" value="1"/>
</dbReference>